<reference evidence="1 2" key="1">
    <citation type="journal article" date="2019" name="Int. J. Syst. Evol. Microbiol.">
        <title>The Global Catalogue of Microorganisms (GCM) 10K type strain sequencing project: providing services to taxonomists for standard genome sequencing and annotation.</title>
        <authorList>
            <consortium name="The Broad Institute Genomics Platform"/>
            <consortium name="The Broad Institute Genome Sequencing Center for Infectious Disease"/>
            <person name="Wu L."/>
            <person name="Ma J."/>
        </authorList>
    </citation>
    <scope>NUCLEOTIDE SEQUENCE [LARGE SCALE GENOMIC DNA]</scope>
    <source>
        <strain evidence="1 2">JCM 3146</strain>
    </source>
</reference>
<accession>A0ABN0XA32</accession>
<comment type="caution">
    <text evidence="1">The sequence shown here is derived from an EMBL/GenBank/DDBJ whole genome shotgun (WGS) entry which is preliminary data.</text>
</comment>
<protein>
    <submittedName>
        <fullName evidence="1">Uncharacterized protein</fullName>
    </submittedName>
</protein>
<gene>
    <name evidence="1" type="ORF">GCM10010151_55980</name>
</gene>
<dbReference type="Proteomes" id="UP001501822">
    <property type="component" value="Unassembled WGS sequence"/>
</dbReference>
<name>A0ABN0XA32_9ACTN</name>
<evidence type="ECO:0000313" key="1">
    <source>
        <dbReference type="EMBL" id="GAA0359061.1"/>
    </source>
</evidence>
<evidence type="ECO:0000313" key="2">
    <source>
        <dbReference type="Proteomes" id="UP001501822"/>
    </source>
</evidence>
<dbReference type="RefSeq" id="WP_252804077.1">
    <property type="nucleotide sequence ID" value="NZ_BAAABM010000053.1"/>
</dbReference>
<dbReference type="EMBL" id="BAAABM010000053">
    <property type="protein sequence ID" value="GAA0359061.1"/>
    <property type="molecule type" value="Genomic_DNA"/>
</dbReference>
<keyword evidence="2" id="KW-1185">Reference proteome</keyword>
<proteinExistence type="predicted"/>
<sequence length="194" mass="22109">MSVEQVYDLMGRAGELPYGQARTIMVEEALRLAEADADERLAYRVRHSLRQEYEQSGERAKAFATFARCLSDYDRNPELGEEYLLFWGFKGTVTGLTRFPEIPLDRTLAVLDDMERRYRLAGEGLQPVYMCRTVVTRHVHGAEAADEWYTRWHAAPRTHLSDCVGCDPSHKVVYLAARGRDEDAIAPRRAAAAR</sequence>
<organism evidence="1 2">
    <name type="scientific">Actinoallomurus spadix</name>
    <dbReference type="NCBI Taxonomy" id="79912"/>
    <lineage>
        <taxon>Bacteria</taxon>
        <taxon>Bacillati</taxon>
        <taxon>Actinomycetota</taxon>
        <taxon>Actinomycetes</taxon>
        <taxon>Streptosporangiales</taxon>
        <taxon>Thermomonosporaceae</taxon>
        <taxon>Actinoallomurus</taxon>
    </lineage>
</organism>